<dbReference type="EMBL" id="BAAAZE010000009">
    <property type="protein sequence ID" value="GAA4026239.1"/>
    <property type="molecule type" value="Genomic_DNA"/>
</dbReference>
<proteinExistence type="predicted"/>
<keyword evidence="2" id="KW-1185">Reference proteome</keyword>
<evidence type="ECO:0000313" key="2">
    <source>
        <dbReference type="Proteomes" id="UP001501353"/>
    </source>
</evidence>
<dbReference type="RefSeq" id="WP_344763706.1">
    <property type="nucleotide sequence ID" value="NZ_BAAAZE010000009.1"/>
</dbReference>
<gene>
    <name evidence="1" type="ORF">GCM10022212_25220</name>
</gene>
<comment type="caution">
    <text evidence="1">The sequence shown here is derived from an EMBL/GenBank/DDBJ whole genome shotgun (WGS) entry which is preliminary data.</text>
</comment>
<evidence type="ECO:0008006" key="3">
    <source>
        <dbReference type="Google" id="ProtNLM"/>
    </source>
</evidence>
<reference evidence="2" key="1">
    <citation type="journal article" date="2019" name="Int. J. Syst. Evol. Microbiol.">
        <title>The Global Catalogue of Microorganisms (GCM) 10K type strain sequencing project: providing services to taxonomists for standard genome sequencing and annotation.</title>
        <authorList>
            <consortium name="The Broad Institute Genomics Platform"/>
            <consortium name="The Broad Institute Genome Sequencing Center for Infectious Disease"/>
            <person name="Wu L."/>
            <person name="Ma J."/>
        </authorList>
    </citation>
    <scope>NUCLEOTIDE SEQUENCE [LARGE SCALE GENOMIC DNA]</scope>
    <source>
        <strain evidence="2">JCM 16673</strain>
    </source>
</reference>
<dbReference type="Proteomes" id="UP001501353">
    <property type="component" value="Unassembled WGS sequence"/>
</dbReference>
<name>A0ABP7THN8_9BURK</name>
<organism evidence="1 2">
    <name type="scientific">Actimicrobium antarcticum</name>
    <dbReference type="NCBI Taxonomy" id="1051899"/>
    <lineage>
        <taxon>Bacteria</taxon>
        <taxon>Pseudomonadati</taxon>
        <taxon>Pseudomonadota</taxon>
        <taxon>Betaproteobacteria</taxon>
        <taxon>Burkholderiales</taxon>
        <taxon>Oxalobacteraceae</taxon>
        <taxon>Actimicrobium</taxon>
    </lineage>
</organism>
<evidence type="ECO:0000313" key="1">
    <source>
        <dbReference type="EMBL" id="GAA4026239.1"/>
    </source>
</evidence>
<protein>
    <recommendedName>
        <fullName evidence="3">DUF904 domain-containing protein</fullName>
    </recommendedName>
</protein>
<accession>A0ABP7THN8</accession>
<sequence length="79" mass="8775">MISDFTQLSEKVGQLAELAISLRRENAELQKYAVSLAVDNAELTRRMQEAHDRVAALLERLPADPPIVPIEVTDTEESA</sequence>